<keyword evidence="13" id="KW-0675">Receptor</keyword>
<dbReference type="Proteomes" id="UP001560573">
    <property type="component" value="Unassembled WGS sequence"/>
</dbReference>
<dbReference type="SUPFAM" id="SSF56935">
    <property type="entry name" value="Porins"/>
    <property type="match status" value="1"/>
</dbReference>
<keyword evidence="6 8" id="KW-0472">Membrane</keyword>
<evidence type="ECO:0000313" key="13">
    <source>
        <dbReference type="EMBL" id="MEX6686174.1"/>
    </source>
</evidence>
<dbReference type="Gene3D" id="2.170.130.10">
    <property type="entry name" value="TonB-dependent receptor, plug domain"/>
    <property type="match status" value="1"/>
</dbReference>
<feature type="domain" description="TonB-dependent receptor plug" evidence="12">
    <location>
        <begin position="114"/>
        <end position="222"/>
    </location>
</feature>
<gene>
    <name evidence="13" type="ORF">QTN47_01640</name>
</gene>
<evidence type="ECO:0000256" key="6">
    <source>
        <dbReference type="ARBA" id="ARBA00023136"/>
    </source>
</evidence>
<evidence type="ECO:0000256" key="10">
    <source>
        <dbReference type="SAM" id="SignalP"/>
    </source>
</evidence>
<dbReference type="Gene3D" id="2.60.40.1120">
    <property type="entry name" value="Carboxypeptidase-like, regulatory domain"/>
    <property type="match status" value="1"/>
</dbReference>
<evidence type="ECO:0000256" key="3">
    <source>
        <dbReference type="ARBA" id="ARBA00022452"/>
    </source>
</evidence>
<dbReference type="NCBIfam" id="TIGR04057">
    <property type="entry name" value="SusC_RagA_signa"/>
    <property type="match status" value="1"/>
</dbReference>
<evidence type="ECO:0000256" key="4">
    <source>
        <dbReference type="ARBA" id="ARBA00022692"/>
    </source>
</evidence>
<dbReference type="SUPFAM" id="SSF49464">
    <property type="entry name" value="Carboxypeptidase regulatory domain-like"/>
    <property type="match status" value="1"/>
</dbReference>
<dbReference type="InterPro" id="IPR036942">
    <property type="entry name" value="Beta-barrel_TonB_sf"/>
</dbReference>
<feature type="chain" id="PRO_5046789967" evidence="10">
    <location>
        <begin position="19"/>
        <end position="1003"/>
    </location>
</feature>
<dbReference type="InterPro" id="IPR039426">
    <property type="entry name" value="TonB-dep_rcpt-like"/>
</dbReference>
<reference evidence="13 14" key="1">
    <citation type="submission" date="2023-07" db="EMBL/GenBank/DDBJ databases">
        <authorList>
            <person name="Lian W.-H."/>
        </authorList>
    </citation>
    <scope>NUCLEOTIDE SEQUENCE [LARGE SCALE GENOMIC DNA]</scope>
    <source>
        <strain evidence="13 14">SYSU DXS3180</strain>
    </source>
</reference>
<evidence type="ECO:0000259" key="12">
    <source>
        <dbReference type="Pfam" id="PF07715"/>
    </source>
</evidence>
<feature type="domain" description="TonB-dependent receptor-like beta-barrel" evidence="11">
    <location>
        <begin position="360"/>
        <end position="950"/>
    </location>
</feature>
<keyword evidence="3 8" id="KW-1134">Transmembrane beta strand</keyword>
<proteinExistence type="inferred from homology"/>
<dbReference type="Pfam" id="PF00593">
    <property type="entry name" value="TonB_dep_Rec_b-barrel"/>
    <property type="match status" value="1"/>
</dbReference>
<keyword evidence="4 8" id="KW-0812">Transmembrane</keyword>
<evidence type="ECO:0000256" key="9">
    <source>
        <dbReference type="RuleBase" id="RU003357"/>
    </source>
</evidence>
<keyword evidence="10" id="KW-0732">Signal</keyword>
<evidence type="ECO:0000256" key="2">
    <source>
        <dbReference type="ARBA" id="ARBA00022448"/>
    </source>
</evidence>
<dbReference type="InterPro" id="IPR012910">
    <property type="entry name" value="Plug_dom"/>
</dbReference>
<name>A0ABV3ZAC5_9BACT</name>
<dbReference type="RefSeq" id="WP_369327564.1">
    <property type="nucleotide sequence ID" value="NZ_JAULBC010000001.1"/>
</dbReference>
<keyword evidence="2 8" id="KW-0813">Transport</keyword>
<evidence type="ECO:0000256" key="1">
    <source>
        <dbReference type="ARBA" id="ARBA00004571"/>
    </source>
</evidence>
<comment type="caution">
    <text evidence="13">The sequence shown here is derived from an EMBL/GenBank/DDBJ whole genome shotgun (WGS) entry which is preliminary data.</text>
</comment>
<dbReference type="NCBIfam" id="TIGR04056">
    <property type="entry name" value="OMP_RagA_SusC"/>
    <property type="match status" value="1"/>
</dbReference>
<keyword evidence="7 8" id="KW-0998">Cell outer membrane</keyword>
<dbReference type="InterPro" id="IPR023997">
    <property type="entry name" value="TonB-dep_OMP_SusC/RagA_CS"/>
</dbReference>
<comment type="subcellular location">
    <subcellularLocation>
        <location evidence="1 8">Cell outer membrane</location>
        <topology evidence="1 8">Multi-pass membrane protein</topology>
    </subcellularLocation>
</comment>
<dbReference type="Gene3D" id="2.40.170.20">
    <property type="entry name" value="TonB-dependent receptor, beta-barrel domain"/>
    <property type="match status" value="1"/>
</dbReference>
<evidence type="ECO:0000256" key="8">
    <source>
        <dbReference type="PROSITE-ProRule" id="PRU01360"/>
    </source>
</evidence>
<keyword evidence="5 9" id="KW-0798">TonB box</keyword>
<comment type="similarity">
    <text evidence="8 9">Belongs to the TonB-dependent receptor family.</text>
</comment>
<dbReference type="InterPro" id="IPR000531">
    <property type="entry name" value="Beta-barrel_TonB"/>
</dbReference>
<dbReference type="InterPro" id="IPR008969">
    <property type="entry name" value="CarboxyPept-like_regulatory"/>
</dbReference>
<dbReference type="InterPro" id="IPR037066">
    <property type="entry name" value="Plug_dom_sf"/>
</dbReference>
<evidence type="ECO:0000259" key="11">
    <source>
        <dbReference type="Pfam" id="PF00593"/>
    </source>
</evidence>
<protein>
    <submittedName>
        <fullName evidence="13">TonB-dependent receptor</fullName>
    </submittedName>
</protein>
<feature type="signal peptide" evidence="10">
    <location>
        <begin position="1"/>
        <end position="18"/>
    </location>
</feature>
<dbReference type="PROSITE" id="PS52016">
    <property type="entry name" value="TONB_DEPENDENT_REC_3"/>
    <property type="match status" value="1"/>
</dbReference>
<sequence length="1003" mass="109449">MKLLCLLIAIVSLNSLHAQTTATRDVTGTVTDSKGNPLPGVTIQLKGSKTIVTTNEQGKFTIKAPTSKTTLSASYVGFADQDISVTGNSTIAITLVEANQKLEDVVVVGYGTQKKKDLTGSIASVSHDQLNLGGVTSNAAQAIQGRASGVQVSQTSAAPGGQTTIRIRGGNSIKSTNEPLYIVDGFPSETGIDINPGDIEDIQVLKDASATAIYGSRGANGVIMITTKRGKAGKTIVSYEGYYGMQNFTKEPAKMTGKQFMDVTNAKAAEQGNPPEYSDAELNSGVNTDWFKLGTQTGRLQNHDINIRAGSEKTRISISGNYFGQDGILKHTNFNRYSGRVNVDQDVSKDFKVGANIYSSRSNSDYKTYDGNIVPSNVVYGILNGSPAIKPYNDDGTYYRRKGRDNPLAWLLEPTNDRFINKLSANAYGEYQFIEGLSLRLNIGTEQVTTKEGTYIPTTLVDGEKVKGKASINNLQATRNLLETYFTYKKKIAGFHNINAMAGFSMQKDLSDANYTQVQKFTSDQYLYNNLGGGAERIASTSSKIETKMASFFGRLNYSYKDKYLATFTLRADGSSNFAESHRWGYFPSGSLAWRLSDESFIRDMNVFSNLKLRASYGITGNDRIPPYSYMATFGPTNVTLDGDNSYGGIVATRAANPDLKWESTAQFNVGLDMGFANGRINATLDFYKKKTNDLLLDIPIGQWWGFSSQTVNAGSVQNQGVELSINTENINTKDFRWNSSFNIAYNKQKCVNLGGRPYIITQTANPDGSVGAADFTKLEPGKELSTIFGYVYDGVVKTGEKYNAQPASVAGDPKFKDLNGDGVIDANDRAYLGNTTPHWVGGFNNDLAYKGFELGIFFQGALGYNLYNMNRLLLETYTGVDALNRWTPQNNNTDVPRDGYFGSKYGGYINSRFVENASYVRCKLITLGYNLPWTKNVIKNFKIYVSMQNAFTITSYSGTDPEVNTNGAASTASANTANMAAGLDFNAFPAFRTLTFGAKITF</sequence>
<dbReference type="Pfam" id="PF13715">
    <property type="entry name" value="CarbopepD_reg_2"/>
    <property type="match status" value="1"/>
</dbReference>
<dbReference type="InterPro" id="IPR023996">
    <property type="entry name" value="TonB-dep_OMP_SusC/RagA"/>
</dbReference>
<dbReference type="EMBL" id="JAULBC010000001">
    <property type="protein sequence ID" value="MEX6686174.1"/>
    <property type="molecule type" value="Genomic_DNA"/>
</dbReference>
<dbReference type="Pfam" id="PF07715">
    <property type="entry name" value="Plug"/>
    <property type="match status" value="1"/>
</dbReference>
<keyword evidence="14" id="KW-1185">Reference proteome</keyword>
<evidence type="ECO:0000256" key="7">
    <source>
        <dbReference type="ARBA" id="ARBA00023237"/>
    </source>
</evidence>
<evidence type="ECO:0000256" key="5">
    <source>
        <dbReference type="ARBA" id="ARBA00023077"/>
    </source>
</evidence>
<accession>A0ABV3ZAC5</accession>
<organism evidence="13 14">
    <name type="scientific">Danxiaibacter flavus</name>
    <dbReference type="NCBI Taxonomy" id="3049108"/>
    <lineage>
        <taxon>Bacteria</taxon>
        <taxon>Pseudomonadati</taxon>
        <taxon>Bacteroidota</taxon>
        <taxon>Chitinophagia</taxon>
        <taxon>Chitinophagales</taxon>
        <taxon>Chitinophagaceae</taxon>
        <taxon>Danxiaibacter</taxon>
    </lineage>
</organism>
<evidence type="ECO:0000313" key="14">
    <source>
        <dbReference type="Proteomes" id="UP001560573"/>
    </source>
</evidence>